<reference evidence="3" key="1">
    <citation type="journal article" date="2014" name="Int. J. Syst. Evol. Microbiol.">
        <title>Complete genome sequence of Corynebacterium casei LMG S-19264T (=DSM 44701T), isolated from a smear-ripened cheese.</title>
        <authorList>
            <consortium name="US DOE Joint Genome Institute (JGI-PGF)"/>
            <person name="Walter F."/>
            <person name="Albersmeier A."/>
            <person name="Kalinowski J."/>
            <person name="Ruckert C."/>
        </authorList>
    </citation>
    <scope>NUCLEOTIDE SEQUENCE</scope>
    <source>
        <strain evidence="3">KCTC 12870</strain>
    </source>
</reference>
<dbReference type="GO" id="GO:0046872">
    <property type="term" value="F:metal ion binding"/>
    <property type="evidence" value="ECO:0007669"/>
    <property type="project" value="UniProtKB-KW"/>
</dbReference>
<accession>A0A8J3D966</accession>
<dbReference type="Proteomes" id="UP000642829">
    <property type="component" value="Unassembled WGS sequence"/>
</dbReference>
<protein>
    <recommendedName>
        <fullName evidence="2">Enolase C-terminal domain-containing protein</fullName>
    </recommendedName>
</protein>
<dbReference type="PANTHER" id="PTHR48073:SF2">
    <property type="entry name" value="O-SUCCINYLBENZOATE SYNTHASE"/>
    <property type="match status" value="1"/>
</dbReference>
<evidence type="ECO:0000313" key="3">
    <source>
        <dbReference type="EMBL" id="GHB92410.1"/>
    </source>
</evidence>
<dbReference type="PANTHER" id="PTHR48073">
    <property type="entry name" value="O-SUCCINYLBENZOATE SYNTHASE-RELATED"/>
    <property type="match status" value="1"/>
</dbReference>
<reference evidence="3" key="2">
    <citation type="submission" date="2020-09" db="EMBL/GenBank/DDBJ databases">
        <authorList>
            <person name="Sun Q."/>
            <person name="Kim S."/>
        </authorList>
    </citation>
    <scope>NUCLEOTIDE SEQUENCE</scope>
    <source>
        <strain evidence="3">KCTC 12870</strain>
    </source>
</reference>
<feature type="domain" description="Enolase C-terminal" evidence="2">
    <location>
        <begin position="2"/>
        <end position="106"/>
    </location>
</feature>
<comment type="caution">
    <text evidence="3">The sequence shown here is derived from an EMBL/GenBank/DDBJ whole genome shotgun (WGS) entry which is preliminary data.</text>
</comment>
<dbReference type="InterPro" id="IPR029065">
    <property type="entry name" value="Enolase_C-like"/>
</dbReference>
<dbReference type="InterPro" id="IPR036849">
    <property type="entry name" value="Enolase-like_C_sf"/>
</dbReference>
<gene>
    <name evidence="3" type="ORF">GCM10007047_04400</name>
</gene>
<keyword evidence="1" id="KW-0479">Metal-binding</keyword>
<dbReference type="AlphaFoldDB" id="A0A8J3D966"/>
<name>A0A8J3D966_9BACT</name>
<evidence type="ECO:0000259" key="2">
    <source>
        <dbReference type="Pfam" id="PF13378"/>
    </source>
</evidence>
<dbReference type="Gene3D" id="3.20.20.120">
    <property type="entry name" value="Enolase-like C-terminal domain"/>
    <property type="match status" value="1"/>
</dbReference>
<evidence type="ECO:0000313" key="4">
    <source>
        <dbReference type="Proteomes" id="UP000642829"/>
    </source>
</evidence>
<keyword evidence="4" id="KW-1185">Reference proteome</keyword>
<sequence>MRLRLDANGGLTKADYAAWLTWCQERRDVIDYLEQPLPIGEEAAMFALAEGTGVPIALDESIARVDMVILLAKRFPTAVLIIKPSLLGSRSAYLRWRSANYQHRVVYSTSFETAIGLKAVWELAALDWPPLSPAGLDAASIMEDDGLCPMRIGWEICHTDWPQSVDEEVWKRL</sequence>
<proteinExistence type="predicted"/>
<organism evidence="3 4">
    <name type="scientific">Cerasicoccus arenae</name>
    <dbReference type="NCBI Taxonomy" id="424488"/>
    <lineage>
        <taxon>Bacteria</taxon>
        <taxon>Pseudomonadati</taxon>
        <taxon>Verrucomicrobiota</taxon>
        <taxon>Opitutia</taxon>
        <taxon>Puniceicoccales</taxon>
        <taxon>Cerasicoccaceae</taxon>
        <taxon>Cerasicoccus</taxon>
    </lineage>
</organism>
<dbReference type="EMBL" id="BMXG01000002">
    <property type="protein sequence ID" value="GHB92410.1"/>
    <property type="molecule type" value="Genomic_DNA"/>
</dbReference>
<evidence type="ECO:0000256" key="1">
    <source>
        <dbReference type="ARBA" id="ARBA00022723"/>
    </source>
</evidence>
<dbReference type="Pfam" id="PF13378">
    <property type="entry name" value="MR_MLE_C"/>
    <property type="match status" value="1"/>
</dbReference>
<dbReference type="SUPFAM" id="SSF51604">
    <property type="entry name" value="Enolase C-terminal domain-like"/>
    <property type="match status" value="1"/>
</dbReference>